<feature type="compositionally biased region" description="Low complexity" evidence="1">
    <location>
        <begin position="328"/>
        <end position="342"/>
    </location>
</feature>
<evidence type="ECO:0000256" key="1">
    <source>
        <dbReference type="SAM" id="MobiDB-lite"/>
    </source>
</evidence>
<feature type="domain" description="Arrestin-like N-terminal" evidence="2">
    <location>
        <begin position="20"/>
        <end position="171"/>
    </location>
</feature>
<dbReference type="STRING" id="109264.A0A1F8ACW2"/>
<dbReference type="OrthoDB" id="2283785at2759"/>
<feature type="region of interest" description="Disordered" evidence="1">
    <location>
        <begin position="326"/>
        <end position="351"/>
    </location>
</feature>
<evidence type="ECO:0000313" key="3">
    <source>
        <dbReference type="EMBL" id="OGM49517.1"/>
    </source>
</evidence>
<dbReference type="InterPro" id="IPR014752">
    <property type="entry name" value="Arrestin-like_C"/>
</dbReference>
<dbReference type="Proteomes" id="UP000179179">
    <property type="component" value="Unassembled WGS sequence"/>
</dbReference>
<dbReference type="GeneID" id="34445059"/>
<dbReference type="AlphaFoldDB" id="A0A1F8ACW2"/>
<evidence type="ECO:0000259" key="2">
    <source>
        <dbReference type="Pfam" id="PF00339"/>
    </source>
</evidence>
<reference evidence="3 4" key="1">
    <citation type="journal article" date="2016" name="Genome Biol. Evol.">
        <title>Draft genome sequence of an aflatoxigenic Aspergillus species, A. bombycis.</title>
        <authorList>
            <person name="Moore G.G."/>
            <person name="Mack B.M."/>
            <person name="Beltz S.B."/>
            <person name="Gilbert M.K."/>
        </authorList>
    </citation>
    <scope>NUCLEOTIDE SEQUENCE [LARGE SCALE GENOMIC DNA]</scope>
    <source>
        <strain evidence="4">NRRL 26010</strain>
    </source>
</reference>
<dbReference type="PANTHER" id="PTHR31904:SF1">
    <property type="entry name" value="BYPASS OF STOP CODON PROTEIN 5-RELATED"/>
    <property type="match status" value="1"/>
</dbReference>
<dbReference type="Pfam" id="PF00339">
    <property type="entry name" value="Arrestin_N"/>
    <property type="match status" value="1"/>
</dbReference>
<comment type="caution">
    <text evidence="3">The sequence shown here is derived from an EMBL/GenBank/DDBJ whole genome shotgun (WGS) entry which is preliminary data.</text>
</comment>
<gene>
    <name evidence="3" type="ORF">ABOM_001669</name>
</gene>
<sequence>MPLTSHSRSLLDSCSVPRISIEFANPQGRYTTGERIEGTVTITVDAETRFSDVNISLEGSSRVNLLQPITIQRKTGASHTFLTLRRPVAEAKCPASRVFRPGETYQFPYTFVVPDRLPLQSCSHSTTHTGIKQAHTEAPPTLHLKTLSQSLCKISYLIRVTVCRQNSNNNEKPGTLASCTKPLHLLPAHGEGDFFSRPEKPDVYTSSAVQEVRGQWKRQALGRLEAVASTQQPIKVSSRCPPIDTVTTHVAVHLRFDPVRDTLPPRLAKIHPTLKQSTLFSTELQEDFPSINKILSDQMSRGAHVQLTSLPSQAISSIRWTKHTLPHPSRSSSFEQPSRSSFIGDSEPSHTSTTGCFYTASVMVPITLPSNIDLVPTFHSCLLSRIYALELRLSYRMPDAPILRRAVALEVPVKVVGVRMLDGNSDTLPNYSSITEEKPSRIVSPPMSYSLECKAWSMEDPKSAPQHLSWLPSSEWQEACPPPKYDDVVAQSAKWL</sequence>
<dbReference type="InterPro" id="IPR014756">
    <property type="entry name" value="Ig_E-set"/>
</dbReference>
<protein>
    <recommendedName>
        <fullName evidence="2">Arrestin-like N-terminal domain-containing protein</fullName>
    </recommendedName>
</protein>
<accession>A0A1F8ACW2</accession>
<dbReference type="Gene3D" id="2.60.40.640">
    <property type="match status" value="1"/>
</dbReference>
<evidence type="ECO:0000313" key="4">
    <source>
        <dbReference type="Proteomes" id="UP000179179"/>
    </source>
</evidence>
<name>A0A1F8ACW2_9EURO</name>
<dbReference type="EMBL" id="LYCR01000008">
    <property type="protein sequence ID" value="OGM49517.1"/>
    <property type="molecule type" value="Genomic_DNA"/>
</dbReference>
<dbReference type="SUPFAM" id="SSF81296">
    <property type="entry name" value="E set domains"/>
    <property type="match status" value="1"/>
</dbReference>
<proteinExistence type="predicted"/>
<organism evidence="3 4">
    <name type="scientific">Aspergillus bombycis</name>
    <dbReference type="NCBI Taxonomy" id="109264"/>
    <lineage>
        <taxon>Eukaryota</taxon>
        <taxon>Fungi</taxon>
        <taxon>Dikarya</taxon>
        <taxon>Ascomycota</taxon>
        <taxon>Pezizomycotina</taxon>
        <taxon>Eurotiomycetes</taxon>
        <taxon>Eurotiomycetidae</taxon>
        <taxon>Eurotiales</taxon>
        <taxon>Aspergillaceae</taxon>
        <taxon>Aspergillus</taxon>
    </lineage>
</organism>
<dbReference type="InterPro" id="IPR011021">
    <property type="entry name" value="Arrestin-like_N"/>
</dbReference>
<dbReference type="InterPro" id="IPR039634">
    <property type="entry name" value="Bul1-like"/>
</dbReference>
<dbReference type="RefSeq" id="XP_022393234.1">
    <property type="nucleotide sequence ID" value="XM_022528799.1"/>
</dbReference>
<dbReference type="PANTHER" id="PTHR31904">
    <property type="entry name" value="BYPASS OF STOP CODON PROTEIN 5-RELATED"/>
    <property type="match status" value="1"/>
</dbReference>
<keyword evidence="4" id="KW-1185">Reference proteome</keyword>